<dbReference type="EMBL" id="QEEZ01000017">
    <property type="protein sequence ID" value="PWC01148.1"/>
    <property type="molecule type" value="Genomic_DNA"/>
</dbReference>
<accession>A0A2U1T5I5</accession>
<organism evidence="1 2">
    <name type="scientific">Corynebacterium yudongzhengii</name>
    <dbReference type="NCBI Taxonomy" id="2080740"/>
    <lineage>
        <taxon>Bacteria</taxon>
        <taxon>Bacillati</taxon>
        <taxon>Actinomycetota</taxon>
        <taxon>Actinomycetes</taxon>
        <taxon>Mycobacteriales</taxon>
        <taxon>Corynebacteriaceae</taxon>
        <taxon>Corynebacterium</taxon>
    </lineage>
</organism>
<sequence length="220" mass="23571">MVELAHQAEADTIATEGDIARLRHDHAEELYAEIARLCGRDDTGAVPPSCEVEHGAGETQPSPASLQRYYDLLSAVPDESHDLVVDQAIDLAALDTTPLEDTSLGEGDHEIVAGMIEREHAAVHGLKAARAFASRPEAVDDLVDKHQRRLHVLNTALPDAPPAAAGYAFEEAEPGDDYITAQEENLLAAWRAAAADAKDPDTRAFLVAAAADAITAYQEY</sequence>
<gene>
    <name evidence="1" type="ORF">DF222_08745</name>
</gene>
<proteinExistence type="predicted"/>
<keyword evidence="2" id="KW-1185">Reference proteome</keyword>
<protein>
    <recommendedName>
        <fullName evidence="3">DUF4439 domain-containing protein</fullName>
    </recommendedName>
</protein>
<name>A0A2U1T5I5_9CORY</name>
<dbReference type="InterPro" id="IPR009078">
    <property type="entry name" value="Ferritin-like_SF"/>
</dbReference>
<dbReference type="Gene3D" id="1.20.1260.10">
    <property type="match status" value="1"/>
</dbReference>
<evidence type="ECO:0000313" key="1">
    <source>
        <dbReference type="EMBL" id="PWC01148.1"/>
    </source>
</evidence>
<evidence type="ECO:0008006" key="3">
    <source>
        <dbReference type="Google" id="ProtNLM"/>
    </source>
</evidence>
<dbReference type="KEGG" id="cyz:C3B44_04495"/>
<comment type="caution">
    <text evidence="1">The sequence shown here is derived from an EMBL/GenBank/DDBJ whole genome shotgun (WGS) entry which is preliminary data.</text>
</comment>
<reference evidence="2" key="1">
    <citation type="submission" date="2018-04" db="EMBL/GenBank/DDBJ databases">
        <authorList>
            <person name="Liu S."/>
            <person name="Wang Z."/>
            <person name="Li J."/>
        </authorList>
    </citation>
    <scope>NUCLEOTIDE SEQUENCE [LARGE SCALE GENOMIC DNA]</scope>
    <source>
        <strain evidence="2">2189</strain>
    </source>
</reference>
<dbReference type="InterPro" id="IPR012347">
    <property type="entry name" value="Ferritin-like"/>
</dbReference>
<evidence type="ECO:0000313" key="2">
    <source>
        <dbReference type="Proteomes" id="UP000244989"/>
    </source>
</evidence>
<dbReference type="AlphaFoldDB" id="A0A2U1T5I5"/>
<dbReference type="Proteomes" id="UP000244989">
    <property type="component" value="Unassembled WGS sequence"/>
</dbReference>
<dbReference type="SUPFAM" id="SSF47240">
    <property type="entry name" value="Ferritin-like"/>
    <property type="match status" value="1"/>
</dbReference>